<comment type="caution">
    <text evidence="3">The sequence shown here is derived from an EMBL/GenBank/DDBJ whole genome shotgun (WGS) entry which is preliminary data.</text>
</comment>
<name>A0A5N1J4P1_9BACT</name>
<evidence type="ECO:0000256" key="1">
    <source>
        <dbReference type="SAM" id="SignalP"/>
    </source>
</evidence>
<dbReference type="InterPro" id="IPR026444">
    <property type="entry name" value="Secre_tail"/>
</dbReference>
<protein>
    <submittedName>
        <fullName evidence="3">T9SS type A sorting domain-containing protein</fullName>
    </submittedName>
</protein>
<keyword evidence="4" id="KW-1185">Reference proteome</keyword>
<proteinExistence type="predicted"/>
<feature type="signal peptide" evidence="1">
    <location>
        <begin position="1"/>
        <end position="19"/>
    </location>
</feature>
<keyword evidence="1" id="KW-0732">Signal</keyword>
<dbReference type="AlphaFoldDB" id="A0A5N1J4P1"/>
<dbReference type="Proteomes" id="UP000326570">
    <property type="component" value="Unassembled WGS sequence"/>
</dbReference>
<organism evidence="3 4">
    <name type="scientific">Adhaeribacter soli</name>
    <dbReference type="NCBI Taxonomy" id="2607655"/>
    <lineage>
        <taxon>Bacteria</taxon>
        <taxon>Pseudomonadati</taxon>
        <taxon>Bacteroidota</taxon>
        <taxon>Cytophagia</taxon>
        <taxon>Cytophagales</taxon>
        <taxon>Hymenobacteraceae</taxon>
        <taxon>Adhaeribacter</taxon>
    </lineage>
</organism>
<feature type="chain" id="PRO_5024964304" evidence="1">
    <location>
        <begin position="20"/>
        <end position="547"/>
    </location>
</feature>
<dbReference type="EMBL" id="VTWT01000001">
    <property type="protein sequence ID" value="KAA9345654.1"/>
    <property type="molecule type" value="Genomic_DNA"/>
</dbReference>
<reference evidence="3 4" key="1">
    <citation type="submission" date="2019-09" db="EMBL/GenBank/DDBJ databases">
        <title>Genome sequence of Adhaeribacter sp. M2.</title>
        <authorList>
            <person name="Srinivasan S."/>
        </authorList>
    </citation>
    <scope>NUCLEOTIDE SEQUENCE [LARGE SCALE GENOMIC DNA]</scope>
    <source>
        <strain evidence="3 4">M2</strain>
    </source>
</reference>
<feature type="domain" description="Secretion system C-terminal sorting" evidence="2">
    <location>
        <begin position="463"/>
        <end position="539"/>
    </location>
</feature>
<evidence type="ECO:0000313" key="3">
    <source>
        <dbReference type="EMBL" id="KAA9345654.1"/>
    </source>
</evidence>
<accession>A0A5N1J4P1</accession>
<dbReference type="Gene3D" id="2.60.40.4070">
    <property type="match status" value="1"/>
</dbReference>
<dbReference type="RefSeq" id="WP_150901797.1">
    <property type="nucleotide sequence ID" value="NZ_VTWT01000001.1"/>
</dbReference>
<dbReference type="Pfam" id="PF18962">
    <property type="entry name" value="Por_Secre_tail"/>
    <property type="match status" value="1"/>
</dbReference>
<gene>
    <name evidence="3" type="ORF">F0P94_00775</name>
</gene>
<dbReference type="NCBIfam" id="TIGR04183">
    <property type="entry name" value="Por_Secre_tail"/>
    <property type="match status" value="1"/>
</dbReference>
<evidence type="ECO:0000259" key="2">
    <source>
        <dbReference type="Pfam" id="PF18962"/>
    </source>
</evidence>
<sequence length="547" mass="60215">MKNVKLLTLSLLTGGFLFAANPTQAQFQWAANPDNIMADPGGNQIYKVENTGNDVGEYNGKEFKIMAWDGLKPSFGWDWANGSVVGSEYIKGTSLGTVRDPDIVMDAHWFGRIIITYELDQGSGPEIWAELWEFDGSNMNLINGPQQVDIPGNGPSSNPNIDTDFKNKFGIITFEQNNEIYAHGFEFYGSGGLNGNIFKVSGSCVSGVKSSQPDVALYFDWNTGQTVVSFTYVYDDGSNKVLLLQQEDYYDVLNNGSSNCNIVYKVDYVNSGSVLETPRIAAPHQNISSDPYDVQIVAHRIDNSNWLDQIVAYSMNAGAHGPGNFYTTVVNDQHSLEKCPNLYPAVAFVDKTVVVAWAYEDSNCGIINKDYEIVVRQLDYTGIPYYTDYSIANFDLNGNQYAPSVAGRHDMNNETLYSFYDDKQEYILYKSSHHSNQNLRKGNTKPFTPATAGNTASKAGLNVYPMPVQNQATLQFTVAEGETVHALELYNLTGQKVRTFAASGKKAGVHSVEFNKKAAGSELASGVYLLRLTTNKSSQAIRVAVGN</sequence>
<evidence type="ECO:0000313" key="4">
    <source>
        <dbReference type="Proteomes" id="UP000326570"/>
    </source>
</evidence>